<dbReference type="AlphaFoldDB" id="A0A8J2N8V9"/>
<feature type="compositionally biased region" description="Polar residues" evidence="1">
    <location>
        <begin position="52"/>
        <end position="65"/>
    </location>
</feature>
<sequence length="80" mass="8377">MIKTLSSPIKLAFESGDKATCAVYTVTDKKPLGQQTYKLTPTNVPDGVDTPVNAQNPPLASSTSAARGALPTESSARKSR</sequence>
<proteinExistence type="predicted"/>
<feature type="compositionally biased region" description="Polar residues" evidence="1">
    <location>
        <begin position="33"/>
        <end position="43"/>
    </location>
</feature>
<organism evidence="2 3">
    <name type="scientific">Alternaria atra</name>
    <dbReference type="NCBI Taxonomy" id="119953"/>
    <lineage>
        <taxon>Eukaryota</taxon>
        <taxon>Fungi</taxon>
        <taxon>Dikarya</taxon>
        <taxon>Ascomycota</taxon>
        <taxon>Pezizomycotina</taxon>
        <taxon>Dothideomycetes</taxon>
        <taxon>Pleosporomycetidae</taxon>
        <taxon>Pleosporales</taxon>
        <taxon>Pleosporineae</taxon>
        <taxon>Pleosporaceae</taxon>
        <taxon>Alternaria</taxon>
        <taxon>Alternaria sect. Ulocladioides</taxon>
    </lineage>
</organism>
<comment type="caution">
    <text evidence="2">The sequence shown here is derived from an EMBL/GenBank/DDBJ whole genome shotgun (WGS) entry which is preliminary data.</text>
</comment>
<dbReference type="EMBL" id="CAJRGZ010000023">
    <property type="protein sequence ID" value="CAG5179594.1"/>
    <property type="molecule type" value="Genomic_DNA"/>
</dbReference>
<evidence type="ECO:0000313" key="3">
    <source>
        <dbReference type="Proteomes" id="UP000676310"/>
    </source>
</evidence>
<dbReference type="OrthoDB" id="3905686at2759"/>
<name>A0A8J2N8V9_9PLEO</name>
<protein>
    <submittedName>
        <fullName evidence="2">Uncharacterized protein</fullName>
    </submittedName>
</protein>
<dbReference type="GeneID" id="67021577"/>
<accession>A0A8J2N8V9</accession>
<keyword evidence="3" id="KW-1185">Reference proteome</keyword>
<gene>
    <name evidence="2" type="ORF">ALTATR162_LOCUS9364</name>
</gene>
<evidence type="ECO:0000256" key="1">
    <source>
        <dbReference type="SAM" id="MobiDB-lite"/>
    </source>
</evidence>
<evidence type="ECO:0000313" key="2">
    <source>
        <dbReference type="EMBL" id="CAG5179594.1"/>
    </source>
</evidence>
<reference evidence="2" key="1">
    <citation type="submission" date="2021-05" db="EMBL/GenBank/DDBJ databases">
        <authorList>
            <person name="Stam R."/>
        </authorList>
    </citation>
    <scope>NUCLEOTIDE SEQUENCE</scope>
    <source>
        <strain evidence="2">CS162</strain>
    </source>
</reference>
<dbReference type="RefSeq" id="XP_043172932.1">
    <property type="nucleotide sequence ID" value="XM_043316997.1"/>
</dbReference>
<feature type="region of interest" description="Disordered" evidence="1">
    <location>
        <begin position="32"/>
        <end position="80"/>
    </location>
</feature>
<dbReference type="Proteomes" id="UP000676310">
    <property type="component" value="Unassembled WGS sequence"/>
</dbReference>